<evidence type="ECO:0000256" key="13">
    <source>
        <dbReference type="ARBA" id="ARBA00043219"/>
    </source>
</evidence>
<evidence type="ECO:0000256" key="2">
    <source>
        <dbReference type="ARBA" id="ARBA00006734"/>
    </source>
</evidence>
<gene>
    <name evidence="14" type="ORF">K402DRAFT_453400</name>
</gene>
<evidence type="ECO:0000256" key="6">
    <source>
        <dbReference type="ARBA" id="ARBA00022679"/>
    </source>
</evidence>
<comment type="cofactor">
    <cofactor evidence="1">
        <name>Mg(2+)</name>
        <dbReference type="ChEBI" id="CHEBI:18420"/>
    </cofactor>
</comment>
<comment type="similarity">
    <text evidence="2">Belongs to the protein prenyltransferase subunit alpha family.</text>
</comment>
<dbReference type="GO" id="GO:0005953">
    <property type="term" value="C:CAAX-protein geranylgeranyltransferase complex"/>
    <property type="evidence" value="ECO:0007669"/>
    <property type="project" value="TreeGrafter"/>
</dbReference>
<dbReference type="EC" id="2.5.1.58" evidence="4"/>
<dbReference type="GO" id="GO:0004660">
    <property type="term" value="F:protein farnesyltransferase activity"/>
    <property type="evidence" value="ECO:0007669"/>
    <property type="project" value="UniProtKB-EC"/>
</dbReference>
<dbReference type="SUPFAM" id="SSF48439">
    <property type="entry name" value="Protein prenylyltransferase"/>
    <property type="match status" value="1"/>
</dbReference>
<evidence type="ECO:0000256" key="4">
    <source>
        <dbReference type="ARBA" id="ARBA00012702"/>
    </source>
</evidence>
<evidence type="ECO:0000256" key="10">
    <source>
        <dbReference type="ARBA" id="ARBA00041392"/>
    </source>
</evidence>
<dbReference type="EC" id="2.5.1.59" evidence="3"/>
<organism evidence="14 15">
    <name type="scientific">Aulographum hederae CBS 113979</name>
    <dbReference type="NCBI Taxonomy" id="1176131"/>
    <lineage>
        <taxon>Eukaryota</taxon>
        <taxon>Fungi</taxon>
        <taxon>Dikarya</taxon>
        <taxon>Ascomycota</taxon>
        <taxon>Pezizomycotina</taxon>
        <taxon>Dothideomycetes</taxon>
        <taxon>Pleosporomycetidae</taxon>
        <taxon>Aulographales</taxon>
        <taxon>Aulographaceae</taxon>
    </lineage>
</organism>
<dbReference type="OrthoDB" id="272289at2759"/>
<evidence type="ECO:0000256" key="1">
    <source>
        <dbReference type="ARBA" id="ARBA00001946"/>
    </source>
</evidence>
<evidence type="ECO:0000256" key="5">
    <source>
        <dbReference type="ARBA" id="ARBA00022602"/>
    </source>
</evidence>
<dbReference type="Gene3D" id="1.25.40.120">
    <property type="entry name" value="Protein prenylyltransferase"/>
    <property type="match status" value="1"/>
</dbReference>
<dbReference type="GO" id="GO:0005965">
    <property type="term" value="C:protein farnesyltransferase complex"/>
    <property type="evidence" value="ECO:0007669"/>
    <property type="project" value="TreeGrafter"/>
</dbReference>
<evidence type="ECO:0000313" key="14">
    <source>
        <dbReference type="EMBL" id="KAF1987732.1"/>
    </source>
</evidence>
<evidence type="ECO:0000313" key="15">
    <source>
        <dbReference type="Proteomes" id="UP000800041"/>
    </source>
</evidence>
<dbReference type="GO" id="GO:0004662">
    <property type="term" value="F:CAAX-protein geranylgeranyltransferase activity"/>
    <property type="evidence" value="ECO:0007669"/>
    <property type="project" value="UniProtKB-EC"/>
</dbReference>
<evidence type="ECO:0000256" key="7">
    <source>
        <dbReference type="ARBA" id="ARBA00022737"/>
    </source>
</evidence>
<keyword evidence="15" id="KW-1185">Reference proteome</keyword>
<protein>
    <recommendedName>
        <fullName evidence="9">Protein farnesyltransferase/geranylgeranyltransferase type-1 subunit alpha</fullName>
        <ecNumber evidence="4">2.5.1.58</ecNumber>
        <ecNumber evidence="3">2.5.1.59</ecNumber>
    </recommendedName>
    <alternativeName>
        <fullName evidence="12">CAAX farnesyltransferase subunit alpha</fullName>
    </alternativeName>
    <alternativeName>
        <fullName evidence="11">FTase-alpha</fullName>
    </alternativeName>
    <alternativeName>
        <fullName evidence="10">Ras proteins prenyltransferase subunit alpha</fullName>
    </alternativeName>
    <alternativeName>
        <fullName evidence="13">Type I protein geranyl-geranyltransferase subunit alpha</fullName>
    </alternativeName>
</protein>
<dbReference type="Pfam" id="PF01239">
    <property type="entry name" value="PPTA"/>
    <property type="match status" value="5"/>
</dbReference>
<evidence type="ECO:0000256" key="8">
    <source>
        <dbReference type="ARBA" id="ARBA00022842"/>
    </source>
</evidence>
<keyword evidence="5" id="KW-0637">Prenyltransferase</keyword>
<keyword evidence="6 14" id="KW-0808">Transferase</keyword>
<evidence type="ECO:0000256" key="12">
    <source>
        <dbReference type="ARBA" id="ARBA00043086"/>
    </source>
</evidence>
<evidence type="ECO:0000256" key="3">
    <source>
        <dbReference type="ARBA" id="ARBA00012700"/>
    </source>
</evidence>
<proteinExistence type="inferred from homology"/>
<evidence type="ECO:0000256" key="11">
    <source>
        <dbReference type="ARBA" id="ARBA00042436"/>
    </source>
</evidence>
<dbReference type="PANTHER" id="PTHR11129:SF1">
    <property type="entry name" value="PROTEIN FARNESYLTRANSFERASE_GERANYLGERANYLTRANSFERASE TYPE-1 SUBUNIT ALPHA"/>
    <property type="match status" value="1"/>
</dbReference>
<sequence length="320" mass="37314">MSRKPQNKLTPLSEDPKWEDVIPIPQEEGSAHPLASIAYAENYSEAMDYLRAVMATNEMSERVLELTERVIRMNPAHYTVWLYRARTLFTLNHDLYAEIAWLNPTALRHQKNYQIWHHRQTLINALDSADGEIPFLTQMFEKDSKNYHVWSYRQWLVKRFDLWDAGEIESVEELLKKDVRNNSAWNHRWFVVFGRPDTDAFKDEEIVKREIEFAKSQIRLAPQNQSPWSYLRGIIRQASLPLSSLREFAEEFAVFGKMDQVRSSHALALVADIYAEEPNGTAKATLALDMLAIRYDPIRVNYWEYKKKQLPPSSPVAAGT</sequence>
<dbReference type="PROSITE" id="PS51147">
    <property type="entry name" value="PFTA"/>
    <property type="match status" value="4"/>
</dbReference>
<dbReference type="EMBL" id="ML977151">
    <property type="protein sequence ID" value="KAF1987732.1"/>
    <property type="molecule type" value="Genomic_DNA"/>
</dbReference>
<keyword evidence="7" id="KW-0677">Repeat</keyword>
<reference evidence="14" key="1">
    <citation type="journal article" date="2020" name="Stud. Mycol.">
        <title>101 Dothideomycetes genomes: a test case for predicting lifestyles and emergence of pathogens.</title>
        <authorList>
            <person name="Haridas S."/>
            <person name="Albert R."/>
            <person name="Binder M."/>
            <person name="Bloem J."/>
            <person name="Labutti K."/>
            <person name="Salamov A."/>
            <person name="Andreopoulos B."/>
            <person name="Baker S."/>
            <person name="Barry K."/>
            <person name="Bills G."/>
            <person name="Bluhm B."/>
            <person name="Cannon C."/>
            <person name="Castanera R."/>
            <person name="Culley D."/>
            <person name="Daum C."/>
            <person name="Ezra D."/>
            <person name="Gonzalez J."/>
            <person name="Henrissat B."/>
            <person name="Kuo A."/>
            <person name="Liang C."/>
            <person name="Lipzen A."/>
            <person name="Lutzoni F."/>
            <person name="Magnuson J."/>
            <person name="Mondo S."/>
            <person name="Nolan M."/>
            <person name="Ohm R."/>
            <person name="Pangilinan J."/>
            <person name="Park H.-J."/>
            <person name="Ramirez L."/>
            <person name="Alfaro M."/>
            <person name="Sun H."/>
            <person name="Tritt A."/>
            <person name="Yoshinaga Y."/>
            <person name="Zwiers L.-H."/>
            <person name="Turgeon B."/>
            <person name="Goodwin S."/>
            <person name="Spatafora J."/>
            <person name="Crous P."/>
            <person name="Grigoriev I."/>
        </authorList>
    </citation>
    <scope>NUCLEOTIDE SEQUENCE</scope>
    <source>
        <strain evidence="14">CBS 113979</strain>
    </source>
</reference>
<dbReference type="PANTHER" id="PTHR11129">
    <property type="entry name" value="PROTEIN FARNESYLTRANSFERASE ALPHA SUBUNIT/RAB GERANYLGERANYL TRANSFERASE ALPHA SUBUNIT"/>
    <property type="match status" value="1"/>
</dbReference>
<evidence type="ECO:0000256" key="9">
    <source>
        <dbReference type="ARBA" id="ARBA00040965"/>
    </source>
</evidence>
<accession>A0A6G1H3V2</accession>
<dbReference type="InterPro" id="IPR002088">
    <property type="entry name" value="Prenyl_trans_a"/>
</dbReference>
<dbReference type="Proteomes" id="UP000800041">
    <property type="component" value="Unassembled WGS sequence"/>
</dbReference>
<dbReference type="AlphaFoldDB" id="A0A6G1H3V2"/>
<name>A0A6G1H3V2_9PEZI</name>
<keyword evidence="8" id="KW-0460">Magnesium</keyword>